<reference evidence="2" key="1">
    <citation type="submission" date="2022-08" db="EMBL/GenBank/DDBJ databases">
        <authorList>
            <consortium name="DOE Joint Genome Institute"/>
            <person name="Min B."/>
            <person name="Riley R."/>
            <person name="Sierra-Patev S."/>
            <person name="Naranjo-Ortiz M."/>
            <person name="Looney B."/>
            <person name="Konkel Z."/>
            <person name="Slot J.C."/>
            <person name="Sakamoto Y."/>
            <person name="Steenwyk J.L."/>
            <person name="Rokas A."/>
            <person name="Carro J."/>
            <person name="Camarero S."/>
            <person name="Ferreira P."/>
            <person name="Molpeceres G."/>
            <person name="Ruiz-Duenas F.J."/>
            <person name="Serrano A."/>
            <person name="Henrissat B."/>
            <person name="Drula E."/>
            <person name="Hughes K.W."/>
            <person name="Mata J.L."/>
            <person name="Ishikawa N.K."/>
            <person name="Vargas-Isla R."/>
            <person name="Ushijima S."/>
            <person name="Smith C.A."/>
            <person name="Ahrendt S."/>
            <person name="Andreopoulos W."/>
            <person name="He G."/>
            <person name="Labutti K."/>
            <person name="Lipzen A."/>
            <person name="Ng V."/>
            <person name="Sandor L."/>
            <person name="Barry K."/>
            <person name="Martinez A.T."/>
            <person name="Xiao Y."/>
            <person name="Gibbons J.G."/>
            <person name="Terashima K."/>
            <person name="Hibbett D.S."/>
            <person name="Grigoriev I.V."/>
        </authorList>
    </citation>
    <scope>NUCLEOTIDE SEQUENCE</scope>
    <source>
        <strain evidence="2">TFB9207</strain>
    </source>
</reference>
<proteinExistence type="predicted"/>
<name>A0AA38UE88_9AGAR</name>
<gene>
    <name evidence="2" type="ORF">F5878DRAFT_661732</name>
</gene>
<dbReference type="PANTHER" id="PTHR21310">
    <property type="entry name" value="AMINOGLYCOSIDE PHOSPHOTRANSFERASE-RELATED-RELATED"/>
    <property type="match status" value="1"/>
</dbReference>
<dbReference type="Pfam" id="PF01636">
    <property type="entry name" value="APH"/>
    <property type="match status" value="1"/>
</dbReference>
<organism evidence="2 3">
    <name type="scientific">Lentinula raphanica</name>
    <dbReference type="NCBI Taxonomy" id="153919"/>
    <lineage>
        <taxon>Eukaryota</taxon>
        <taxon>Fungi</taxon>
        <taxon>Dikarya</taxon>
        <taxon>Basidiomycota</taxon>
        <taxon>Agaricomycotina</taxon>
        <taxon>Agaricomycetes</taxon>
        <taxon>Agaricomycetidae</taxon>
        <taxon>Agaricales</taxon>
        <taxon>Marasmiineae</taxon>
        <taxon>Omphalotaceae</taxon>
        <taxon>Lentinula</taxon>
    </lineage>
</organism>
<protein>
    <recommendedName>
        <fullName evidence="1">Aminoglycoside phosphotransferase domain-containing protein</fullName>
    </recommendedName>
</protein>
<keyword evidence="3" id="KW-1185">Reference proteome</keyword>
<dbReference type="InterPro" id="IPR011009">
    <property type="entry name" value="Kinase-like_dom_sf"/>
</dbReference>
<dbReference type="InterPro" id="IPR051678">
    <property type="entry name" value="AGP_Transferase"/>
</dbReference>
<feature type="domain" description="Aminoglycoside phosphotransferase" evidence="1">
    <location>
        <begin position="73"/>
        <end position="301"/>
    </location>
</feature>
<dbReference type="Gene3D" id="3.30.200.20">
    <property type="entry name" value="Phosphorylase Kinase, domain 1"/>
    <property type="match status" value="1"/>
</dbReference>
<evidence type="ECO:0000259" key="1">
    <source>
        <dbReference type="Pfam" id="PF01636"/>
    </source>
</evidence>
<dbReference type="PANTHER" id="PTHR21310:SF15">
    <property type="entry name" value="AMINOGLYCOSIDE PHOSPHOTRANSFERASE DOMAIN-CONTAINING PROTEIN"/>
    <property type="match status" value="1"/>
</dbReference>
<sequence>MSISIREDSLSTELARIRGKPAIQIKRVDDHKPTVLEVELEGGEQFIVRCENVLVFNPELEETTEVTRDRVLAHATILKTLRETYRIPVPTVYHVEPDPGVIGAPWMLLERIPGGKLHFVVSRWSKAVREDNVKLVVQQYASLYAHIFDTPTPETLSSVLSEENQHCHHDPMPAAFDIRLQYDPLESVDPNILRARAYRQETATFLAHRFWAYMHDGFSSAESLESDGWLPDLLPILHKLKVLVPVLIPSVEDYLKPNSSGQGSLLGTKKLYHYDPSVSNIIVDPESAKINGIVDWELTMAVPALLAAVYPEWIRYDGKMTPTSFWSSNLLQLSPEQFEYGKWRELFEDAIGKVSPDYLAALHAGQELRELLDWLRFAGFGRPIDQRMAALDDWITEKAKKYGADLTRVEILHKKDWL</sequence>
<dbReference type="InterPro" id="IPR002575">
    <property type="entry name" value="Aminoglycoside_PTrfase"/>
</dbReference>
<dbReference type="EMBL" id="MU806218">
    <property type="protein sequence ID" value="KAJ3837855.1"/>
    <property type="molecule type" value="Genomic_DNA"/>
</dbReference>
<accession>A0AA38UE88</accession>
<dbReference type="AlphaFoldDB" id="A0AA38UE88"/>
<evidence type="ECO:0000313" key="2">
    <source>
        <dbReference type="EMBL" id="KAJ3837855.1"/>
    </source>
</evidence>
<dbReference type="Proteomes" id="UP001163846">
    <property type="component" value="Unassembled WGS sequence"/>
</dbReference>
<evidence type="ECO:0000313" key="3">
    <source>
        <dbReference type="Proteomes" id="UP001163846"/>
    </source>
</evidence>
<dbReference type="SUPFAM" id="SSF56112">
    <property type="entry name" value="Protein kinase-like (PK-like)"/>
    <property type="match status" value="1"/>
</dbReference>
<comment type="caution">
    <text evidence="2">The sequence shown here is derived from an EMBL/GenBank/DDBJ whole genome shotgun (WGS) entry which is preliminary data.</text>
</comment>